<keyword evidence="5" id="KW-0560">Oxidoreductase</keyword>
<keyword evidence="10" id="KW-1185">Reference proteome</keyword>
<dbReference type="InterPro" id="IPR013149">
    <property type="entry name" value="ADH-like_C"/>
</dbReference>
<organism evidence="9 10">
    <name type="scientific">Paenibacillus montaniterrae</name>
    <dbReference type="NCBI Taxonomy" id="429341"/>
    <lineage>
        <taxon>Bacteria</taxon>
        <taxon>Bacillati</taxon>
        <taxon>Bacillota</taxon>
        <taxon>Bacilli</taxon>
        <taxon>Bacillales</taxon>
        <taxon>Paenibacillaceae</taxon>
        <taxon>Paenibacillus</taxon>
    </lineage>
</organism>
<evidence type="ECO:0000256" key="3">
    <source>
        <dbReference type="ARBA" id="ARBA00022723"/>
    </source>
</evidence>
<feature type="domain" description="Enoyl reductase (ER)" evidence="8">
    <location>
        <begin position="8"/>
        <end position="344"/>
    </location>
</feature>
<comment type="similarity">
    <text evidence="2 7">Belongs to the zinc-containing alcohol dehydrogenase family.</text>
</comment>
<dbReference type="Gene3D" id="3.40.50.720">
    <property type="entry name" value="NAD(P)-binding Rossmann-like Domain"/>
    <property type="match status" value="1"/>
</dbReference>
<dbReference type="EMBL" id="BOSE01000013">
    <property type="protein sequence ID" value="GIP19227.1"/>
    <property type="molecule type" value="Genomic_DNA"/>
</dbReference>
<dbReference type="SUPFAM" id="SSF50129">
    <property type="entry name" value="GroES-like"/>
    <property type="match status" value="1"/>
</dbReference>
<evidence type="ECO:0000256" key="2">
    <source>
        <dbReference type="ARBA" id="ARBA00008072"/>
    </source>
</evidence>
<dbReference type="GO" id="GO:0005737">
    <property type="term" value="C:cytoplasm"/>
    <property type="evidence" value="ECO:0007669"/>
    <property type="project" value="TreeGrafter"/>
</dbReference>
<dbReference type="InterPro" id="IPR002328">
    <property type="entry name" value="ADH_Zn_CS"/>
</dbReference>
<dbReference type="FunFam" id="3.40.50.720:FF:000068">
    <property type="entry name" value="Sorbitol dehydrogenase"/>
    <property type="match status" value="1"/>
</dbReference>
<keyword evidence="3 7" id="KW-0479">Metal-binding</keyword>
<dbReference type="Pfam" id="PF08240">
    <property type="entry name" value="ADH_N"/>
    <property type="match status" value="1"/>
</dbReference>
<evidence type="ECO:0000256" key="7">
    <source>
        <dbReference type="RuleBase" id="RU361277"/>
    </source>
</evidence>
<dbReference type="GO" id="GO:0034079">
    <property type="term" value="P:butanediol biosynthetic process"/>
    <property type="evidence" value="ECO:0007669"/>
    <property type="project" value="TreeGrafter"/>
</dbReference>
<keyword evidence="4 7" id="KW-0862">Zinc</keyword>
<evidence type="ECO:0000259" key="8">
    <source>
        <dbReference type="SMART" id="SM00829"/>
    </source>
</evidence>
<gene>
    <name evidence="9" type="primary">bdhA_2</name>
    <name evidence="9" type="ORF">J40TS1_48690</name>
</gene>
<dbReference type="CDD" id="cd08233">
    <property type="entry name" value="butanediol_DH_like"/>
    <property type="match status" value="1"/>
</dbReference>
<dbReference type="AlphaFoldDB" id="A0A919YU58"/>
<dbReference type="Pfam" id="PF00107">
    <property type="entry name" value="ADH_zinc_N"/>
    <property type="match status" value="1"/>
</dbReference>
<evidence type="ECO:0000256" key="6">
    <source>
        <dbReference type="ARBA" id="ARBA00023027"/>
    </source>
</evidence>
<name>A0A919YU58_9BACL</name>
<dbReference type="InterPro" id="IPR036291">
    <property type="entry name" value="NAD(P)-bd_dom_sf"/>
</dbReference>
<dbReference type="PANTHER" id="PTHR43161:SF23">
    <property type="entry name" value="(R,R)-BUTANEDIOL DEHYDROGENASE-RELATED"/>
    <property type="match status" value="1"/>
</dbReference>
<accession>A0A919YU58</accession>
<evidence type="ECO:0000313" key="9">
    <source>
        <dbReference type="EMBL" id="GIP19227.1"/>
    </source>
</evidence>
<dbReference type="GO" id="GO:0008270">
    <property type="term" value="F:zinc ion binding"/>
    <property type="evidence" value="ECO:0007669"/>
    <property type="project" value="InterPro"/>
</dbReference>
<comment type="caution">
    <text evidence="9">The sequence shown here is derived from an EMBL/GenBank/DDBJ whole genome shotgun (WGS) entry which is preliminary data.</text>
</comment>
<sequence>MKAAVIYGTKDVRVEDVKEPTTGAGKVKVKVEWAGICGSDLHAYHHGIGVSAEPHPLTNQGLPLTLGHEFAGVISEVGEGVTGFAIGDRVAIEPLIFAADDYYVKQGHYNRAVSFGFIGLQGDGGFAEYAVVDAEKAHKLPENVSLEEGALVEPTAVVVQAVKESQLKIGDAVVVYGAGPIGLLTIIAAKAAGAATIIAVDISPERLQKALEVGATAVVHSGEEDATAKIMSLHPYGVDVAYEAAGAQQTFTGALEVIKKGGQLMIIAAYAKPVTLDVNSILTKEITIKTSLAYRHIFPEVIAMIASGRLDVKPVITRQIKLDDIVEEGLELLIKDKSQAKILVKTQP</sequence>
<dbReference type="PROSITE" id="PS00059">
    <property type="entry name" value="ADH_ZINC"/>
    <property type="match status" value="1"/>
</dbReference>
<dbReference type="SUPFAM" id="SSF51735">
    <property type="entry name" value="NAD(P)-binding Rossmann-fold domains"/>
    <property type="match status" value="1"/>
</dbReference>
<dbReference type="Proteomes" id="UP000683139">
    <property type="component" value="Unassembled WGS sequence"/>
</dbReference>
<comment type="cofactor">
    <cofactor evidence="1 7">
        <name>Zn(2+)</name>
        <dbReference type="ChEBI" id="CHEBI:29105"/>
    </cofactor>
</comment>
<dbReference type="Gene3D" id="3.90.180.10">
    <property type="entry name" value="Medium-chain alcohol dehydrogenases, catalytic domain"/>
    <property type="match status" value="1"/>
</dbReference>
<proteinExistence type="inferred from homology"/>
<dbReference type="InterPro" id="IPR020843">
    <property type="entry name" value="ER"/>
</dbReference>
<dbReference type="GO" id="GO:0000721">
    <property type="term" value="F:(R,R)-butanediol dehydrogenase activity"/>
    <property type="evidence" value="ECO:0007669"/>
    <property type="project" value="TreeGrafter"/>
</dbReference>
<evidence type="ECO:0000256" key="1">
    <source>
        <dbReference type="ARBA" id="ARBA00001947"/>
    </source>
</evidence>
<dbReference type="InterPro" id="IPR013154">
    <property type="entry name" value="ADH-like_N"/>
</dbReference>
<dbReference type="RefSeq" id="WP_213519881.1">
    <property type="nucleotide sequence ID" value="NZ_BOSE01000013.1"/>
</dbReference>
<evidence type="ECO:0000256" key="4">
    <source>
        <dbReference type="ARBA" id="ARBA00022833"/>
    </source>
</evidence>
<dbReference type="PANTHER" id="PTHR43161">
    <property type="entry name" value="SORBITOL DEHYDROGENASE"/>
    <property type="match status" value="1"/>
</dbReference>
<dbReference type="SMART" id="SM00829">
    <property type="entry name" value="PKS_ER"/>
    <property type="match status" value="1"/>
</dbReference>
<keyword evidence="6" id="KW-0520">NAD</keyword>
<protein>
    <submittedName>
        <fullName evidence="9">(R,R)-butanediol dehydrogenase</fullName>
    </submittedName>
</protein>
<reference evidence="9" key="1">
    <citation type="submission" date="2021-03" db="EMBL/GenBank/DDBJ databases">
        <title>Antimicrobial resistance genes in bacteria isolated from Japanese honey, and their potential for conferring macrolide and lincosamide resistance in the American foulbrood pathogen Paenibacillus larvae.</title>
        <authorList>
            <person name="Okamoto M."/>
            <person name="Kumagai M."/>
            <person name="Kanamori H."/>
            <person name="Takamatsu D."/>
        </authorList>
    </citation>
    <scope>NUCLEOTIDE SEQUENCE</scope>
    <source>
        <strain evidence="9">J40TS1</strain>
    </source>
</reference>
<evidence type="ECO:0000256" key="5">
    <source>
        <dbReference type="ARBA" id="ARBA00023002"/>
    </source>
</evidence>
<dbReference type="InterPro" id="IPR011032">
    <property type="entry name" value="GroES-like_sf"/>
</dbReference>
<evidence type="ECO:0000313" key="10">
    <source>
        <dbReference type="Proteomes" id="UP000683139"/>
    </source>
</evidence>